<accession>A0ACC1Z2P4</accession>
<sequence>MKVAVEILTGTLFYVQLGNDATVADLKREIGAQQKLPCDCDRLIFVLLQNDESRVMSQDQDEVSLADCGVTDGSHIYLFFKPLDHDGSSSTTTTTTQTQSLVFPLHDPLLG</sequence>
<dbReference type="Proteomes" id="UP001164539">
    <property type="component" value="Chromosome 1"/>
</dbReference>
<name>A0ACC1Z2P4_MELAZ</name>
<dbReference type="EMBL" id="CM051394">
    <property type="protein sequence ID" value="KAJ4730008.1"/>
    <property type="molecule type" value="Genomic_DNA"/>
</dbReference>
<proteinExistence type="predicted"/>
<comment type="caution">
    <text evidence="1">The sequence shown here is derived from an EMBL/GenBank/DDBJ whole genome shotgun (WGS) entry which is preliminary data.</text>
</comment>
<reference evidence="1 2" key="1">
    <citation type="journal article" date="2023" name="Science">
        <title>Complex scaffold remodeling in plant triterpene biosynthesis.</title>
        <authorList>
            <person name="De La Pena R."/>
            <person name="Hodgson H."/>
            <person name="Liu J.C."/>
            <person name="Stephenson M.J."/>
            <person name="Martin A.C."/>
            <person name="Owen C."/>
            <person name="Harkess A."/>
            <person name="Leebens-Mack J."/>
            <person name="Jimenez L.E."/>
            <person name="Osbourn A."/>
            <person name="Sattely E.S."/>
        </authorList>
    </citation>
    <scope>NUCLEOTIDE SEQUENCE [LARGE SCALE GENOMIC DNA]</scope>
    <source>
        <strain evidence="2">cv. JPN11</strain>
        <tissue evidence="1">Leaf</tissue>
    </source>
</reference>
<evidence type="ECO:0000313" key="1">
    <source>
        <dbReference type="EMBL" id="KAJ4730008.1"/>
    </source>
</evidence>
<evidence type="ECO:0000313" key="2">
    <source>
        <dbReference type="Proteomes" id="UP001164539"/>
    </source>
</evidence>
<protein>
    <submittedName>
        <fullName evidence="1">Ubiquitin</fullName>
    </submittedName>
</protein>
<organism evidence="1 2">
    <name type="scientific">Melia azedarach</name>
    <name type="common">Chinaberry tree</name>
    <dbReference type="NCBI Taxonomy" id="155640"/>
    <lineage>
        <taxon>Eukaryota</taxon>
        <taxon>Viridiplantae</taxon>
        <taxon>Streptophyta</taxon>
        <taxon>Embryophyta</taxon>
        <taxon>Tracheophyta</taxon>
        <taxon>Spermatophyta</taxon>
        <taxon>Magnoliopsida</taxon>
        <taxon>eudicotyledons</taxon>
        <taxon>Gunneridae</taxon>
        <taxon>Pentapetalae</taxon>
        <taxon>rosids</taxon>
        <taxon>malvids</taxon>
        <taxon>Sapindales</taxon>
        <taxon>Meliaceae</taxon>
        <taxon>Melia</taxon>
    </lineage>
</organism>
<keyword evidence="2" id="KW-1185">Reference proteome</keyword>
<gene>
    <name evidence="1" type="ORF">OWV82_002699</name>
</gene>